<reference evidence="6" key="1">
    <citation type="submission" date="2017-11" db="EMBL/GenBank/DDBJ databases">
        <title>The sensing device of the deep-sea amphipod.</title>
        <authorList>
            <person name="Kobayashi H."/>
            <person name="Nagahama T."/>
            <person name="Arai W."/>
            <person name="Sasagawa Y."/>
            <person name="Umeda M."/>
            <person name="Hayashi T."/>
            <person name="Nikaido I."/>
            <person name="Watanabe H."/>
            <person name="Oguri K."/>
            <person name="Kitazato H."/>
            <person name="Fujioka K."/>
            <person name="Kido Y."/>
            <person name="Takami H."/>
        </authorList>
    </citation>
    <scope>NUCLEOTIDE SEQUENCE</scope>
    <source>
        <tissue evidence="6">Whole body</tissue>
    </source>
</reference>
<dbReference type="SUPFAM" id="SSF117892">
    <property type="entry name" value="Band 7/SPFH domain"/>
    <property type="match status" value="1"/>
</dbReference>
<dbReference type="InterPro" id="IPR032435">
    <property type="entry name" value="STML2-like_C"/>
</dbReference>
<dbReference type="GO" id="GO:0007005">
    <property type="term" value="P:mitochondrion organization"/>
    <property type="evidence" value="ECO:0007669"/>
    <property type="project" value="TreeGrafter"/>
</dbReference>
<name>A0A6A7G9U8_9CRUS</name>
<dbReference type="InterPro" id="IPR001972">
    <property type="entry name" value="Stomatin_HflK_fam"/>
</dbReference>
<evidence type="ECO:0000313" key="6">
    <source>
        <dbReference type="EMBL" id="LAC26365.1"/>
    </source>
</evidence>
<dbReference type="CDD" id="cd08829">
    <property type="entry name" value="SPFH_paraslipin"/>
    <property type="match status" value="1"/>
</dbReference>
<dbReference type="GO" id="GO:0009898">
    <property type="term" value="C:cytoplasmic side of plasma membrane"/>
    <property type="evidence" value="ECO:0007669"/>
    <property type="project" value="UniProtKB-ARBA"/>
</dbReference>
<sequence>MFTIAKARVLLRVLKSTPNVVRFLRQASGSRHDEGSFRAKPPPVNWIINLVPQQSAYVIEFLGKFSRVLEPGLNFLLPAPFHKIAYCHSLKEQAIPIGSQTAITRDNVTITIDGVLYVKITDAEKASYGVEDAIYAVTQMAQTTMRSELGKITLDKTFEERENLNLNIVKALNSASLTWGIECLRYEIRDISPPESVRSAMNMQAEAERMKRAKVTESEGEQRSRVNLAEGQKSATILAAQGEAAAIRARADATGDGIERLATAIESPNGQHAVSLRIAEQYVSAFSNLAKESTTILMPSNASDPASFVASSLTIYDSLLNKRKLSPPKTVKRTAAASQTTASRSADMMMNRLKHGLKSQSKSNDDNEKSILPPVVFDAIDDELFVGTDQKNDGTIVKKMNVGDLFVDNERSK</sequence>
<feature type="region of interest" description="Disordered" evidence="4">
    <location>
        <begin position="327"/>
        <end position="346"/>
    </location>
</feature>
<dbReference type="PRINTS" id="PR00721">
    <property type="entry name" value="STOMATIN"/>
</dbReference>
<evidence type="ECO:0000256" key="3">
    <source>
        <dbReference type="ARBA" id="ARBA00023128"/>
    </source>
</evidence>
<dbReference type="GO" id="GO:0005739">
    <property type="term" value="C:mitochondrion"/>
    <property type="evidence" value="ECO:0007669"/>
    <property type="project" value="UniProtKB-SubCell"/>
</dbReference>
<evidence type="ECO:0000256" key="2">
    <source>
        <dbReference type="ARBA" id="ARBA00008164"/>
    </source>
</evidence>
<feature type="domain" description="Band 7" evidence="5">
    <location>
        <begin position="46"/>
        <end position="205"/>
    </location>
</feature>
<dbReference type="Pfam" id="PF01145">
    <property type="entry name" value="Band_7"/>
    <property type="match status" value="1"/>
</dbReference>
<dbReference type="PANTHER" id="PTHR43327">
    <property type="entry name" value="STOMATIN-LIKE PROTEIN 2, MITOCHONDRIAL"/>
    <property type="match status" value="1"/>
</dbReference>
<accession>A0A6A7G9U8</accession>
<feature type="compositionally biased region" description="Low complexity" evidence="4">
    <location>
        <begin position="333"/>
        <end position="346"/>
    </location>
</feature>
<dbReference type="InterPro" id="IPR036013">
    <property type="entry name" value="Band_7/SPFH_dom_sf"/>
</dbReference>
<evidence type="ECO:0000256" key="4">
    <source>
        <dbReference type="SAM" id="MobiDB-lite"/>
    </source>
</evidence>
<keyword evidence="3" id="KW-0496">Mitochondrion</keyword>
<dbReference type="EMBL" id="IACT01007246">
    <property type="protein sequence ID" value="LAC26365.1"/>
    <property type="molecule type" value="mRNA"/>
</dbReference>
<evidence type="ECO:0000259" key="5">
    <source>
        <dbReference type="SMART" id="SM00244"/>
    </source>
</evidence>
<dbReference type="InterPro" id="IPR001107">
    <property type="entry name" value="Band_7"/>
</dbReference>
<dbReference type="PANTHER" id="PTHR43327:SF10">
    <property type="entry name" value="STOMATIN-LIKE PROTEIN 2, MITOCHONDRIAL"/>
    <property type="match status" value="1"/>
</dbReference>
<protein>
    <submittedName>
        <fullName evidence="6">SPFH/Band 7/PHB domain-containing membrane-associated protein family</fullName>
    </submittedName>
</protein>
<dbReference type="FunFam" id="3.30.479.30:FF:000004">
    <property type="entry name" value="Putative membrane protease family, stomatin"/>
    <property type="match status" value="1"/>
</dbReference>
<evidence type="ECO:0000256" key="1">
    <source>
        <dbReference type="ARBA" id="ARBA00004173"/>
    </source>
</evidence>
<comment type="subcellular location">
    <subcellularLocation>
        <location evidence="1">Mitochondrion</location>
    </subcellularLocation>
</comment>
<dbReference type="AlphaFoldDB" id="A0A6A7G9U8"/>
<dbReference type="Pfam" id="PF16200">
    <property type="entry name" value="Band_7_C"/>
    <property type="match status" value="1"/>
</dbReference>
<comment type="similarity">
    <text evidence="2">Belongs to the band 7/mec-2 family.</text>
</comment>
<dbReference type="InterPro" id="IPR050710">
    <property type="entry name" value="Band7/mec-2_domain"/>
</dbReference>
<organism evidence="6">
    <name type="scientific">Hirondellea gigas</name>
    <dbReference type="NCBI Taxonomy" id="1518452"/>
    <lineage>
        <taxon>Eukaryota</taxon>
        <taxon>Metazoa</taxon>
        <taxon>Ecdysozoa</taxon>
        <taxon>Arthropoda</taxon>
        <taxon>Crustacea</taxon>
        <taxon>Multicrustacea</taxon>
        <taxon>Malacostraca</taxon>
        <taxon>Eumalacostraca</taxon>
        <taxon>Peracarida</taxon>
        <taxon>Amphipoda</taxon>
        <taxon>Amphilochidea</taxon>
        <taxon>Lysianassida</taxon>
        <taxon>Lysianassidira</taxon>
        <taxon>Lysianassoidea</taxon>
        <taxon>Lysianassidae</taxon>
        <taxon>Hirondellea</taxon>
    </lineage>
</organism>
<dbReference type="SMART" id="SM00244">
    <property type="entry name" value="PHB"/>
    <property type="match status" value="1"/>
</dbReference>
<dbReference type="Gene3D" id="3.30.479.30">
    <property type="entry name" value="Band 7 domain"/>
    <property type="match status" value="1"/>
</dbReference>
<proteinExistence type="evidence at transcript level"/>